<keyword evidence="8" id="KW-0457">Lysine biosynthesis</keyword>
<comment type="caution">
    <text evidence="16">The sequence shown here is derived from an EMBL/GenBank/DDBJ whole genome shotgun (WGS) entry which is preliminary data.</text>
</comment>
<dbReference type="AlphaFoldDB" id="A0A0D6MMP8"/>
<keyword evidence="7" id="KW-0520">NAD</keyword>
<comment type="pathway">
    <text evidence="9">Amino-acid biosynthesis; L-lysine biosynthesis via DAP pathway; (S)-tetrahydrodipicolinate from L-aspartate: step 4/4.</text>
</comment>
<evidence type="ECO:0000256" key="3">
    <source>
        <dbReference type="ARBA" id="ARBA00022605"/>
    </source>
</evidence>
<dbReference type="InterPro" id="IPR022664">
    <property type="entry name" value="DapB_N_CS"/>
</dbReference>
<evidence type="ECO:0000256" key="7">
    <source>
        <dbReference type="ARBA" id="ARBA00023027"/>
    </source>
</evidence>
<feature type="domain" description="Dihydrodipicolinate reductase N-terminal" evidence="14">
    <location>
        <begin position="2"/>
        <end position="107"/>
    </location>
</feature>
<keyword evidence="3" id="KW-0028">Amino-acid biosynthesis</keyword>
<dbReference type="EMBL" id="BALE01000028">
    <property type="protein sequence ID" value="GAN54695.1"/>
    <property type="molecule type" value="Genomic_DNA"/>
</dbReference>
<keyword evidence="17" id="KW-1185">Reference proteome</keyword>
<evidence type="ECO:0000259" key="15">
    <source>
        <dbReference type="Pfam" id="PF05173"/>
    </source>
</evidence>
<evidence type="ECO:0000259" key="14">
    <source>
        <dbReference type="Pfam" id="PF01113"/>
    </source>
</evidence>
<comment type="similarity">
    <text evidence="1">Belongs to the DapB family.</text>
</comment>
<dbReference type="GO" id="GO:0009089">
    <property type="term" value="P:lysine biosynthetic process via diaminopimelate"/>
    <property type="evidence" value="ECO:0007669"/>
    <property type="project" value="UniProtKB-UniRule"/>
</dbReference>
<dbReference type="InterPro" id="IPR022663">
    <property type="entry name" value="DapB_C"/>
</dbReference>
<dbReference type="GO" id="GO:0019877">
    <property type="term" value="P:diaminopimelate biosynthetic process"/>
    <property type="evidence" value="ECO:0007669"/>
    <property type="project" value="UniProtKB-KW"/>
</dbReference>
<evidence type="ECO:0000256" key="6">
    <source>
        <dbReference type="ARBA" id="ARBA00023002"/>
    </source>
</evidence>
<evidence type="ECO:0000256" key="10">
    <source>
        <dbReference type="ARBA" id="ARBA00038983"/>
    </source>
</evidence>
<dbReference type="NCBIfam" id="TIGR00036">
    <property type="entry name" value="dapB"/>
    <property type="match status" value="1"/>
</dbReference>
<evidence type="ECO:0000256" key="11">
    <source>
        <dbReference type="ARBA" id="ARBA00049080"/>
    </source>
</evidence>
<organism evidence="16 17">
    <name type="scientific">Tanticharoenia sakaeratensis NBRC 103193</name>
    <dbReference type="NCBI Taxonomy" id="1231623"/>
    <lineage>
        <taxon>Bacteria</taxon>
        <taxon>Pseudomonadati</taxon>
        <taxon>Pseudomonadota</taxon>
        <taxon>Alphaproteobacteria</taxon>
        <taxon>Acetobacterales</taxon>
        <taxon>Acetobacteraceae</taxon>
        <taxon>Tanticharoenia</taxon>
    </lineage>
</organism>
<dbReference type="EC" id="1.17.1.8" evidence="10 13"/>
<dbReference type="SUPFAM" id="SSF51735">
    <property type="entry name" value="NAD(P)-binding Rossmann-fold domains"/>
    <property type="match status" value="1"/>
</dbReference>
<evidence type="ECO:0000313" key="16">
    <source>
        <dbReference type="EMBL" id="GAN54695.1"/>
    </source>
</evidence>
<dbReference type="Gene3D" id="3.40.50.720">
    <property type="entry name" value="NAD(P)-binding Rossmann-like Domain"/>
    <property type="match status" value="1"/>
</dbReference>
<protein>
    <recommendedName>
        <fullName evidence="10 13">4-hydroxy-tetrahydrodipicolinate reductase</fullName>
        <ecNumber evidence="10 13">1.17.1.8</ecNumber>
    </recommendedName>
</protein>
<evidence type="ECO:0000256" key="5">
    <source>
        <dbReference type="ARBA" id="ARBA00022915"/>
    </source>
</evidence>
<dbReference type="Pfam" id="PF01113">
    <property type="entry name" value="DapB_N"/>
    <property type="match status" value="1"/>
</dbReference>
<sequence length="248" mass="25422">MGIAGITGRLGALCADEARSASDITLTGGLARVADPGRAIVTDPGVLAAGCDVLLDVSSADAVEAVAEAAMKAGCALVTGTTGLGPAQEAALRRASGVIPVVRAANFSPALNLMLLAAKMLAGRLPGFDAEIVETHHRQKRDAPSGTALAIGEAVATGRGVRLADVMQVDRNRVRAEGEIGFASLRAGQIVGEHQLSFTDAFEQITLGHRAFDRRLFARGALLAVRWAAGRSPGLYGMEDVVGGGFPD</sequence>
<reference evidence="16 17" key="1">
    <citation type="submission" date="2012-10" db="EMBL/GenBank/DDBJ databases">
        <title>Genome sequencing of Tanticharoenia sakaeratensis NBRC 103193.</title>
        <authorList>
            <person name="Azuma Y."/>
            <person name="Hadano H."/>
            <person name="Hirakawa H."/>
            <person name="Matsushita K."/>
        </authorList>
    </citation>
    <scope>NUCLEOTIDE SEQUENCE [LARGE SCALE GENOMIC DNA]</scope>
    <source>
        <strain evidence="16 17">NBRC 103193</strain>
    </source>
</reference>
<keyword evidence="6" id="KW-0560">Oxidoreductase</keyword>
<dbReference type="Gene3D" id="3.30.360.10">
    <property type="entry name" value="Dihydrodipicolinate Reductase, domain 2"/>
    <property type="match status" value="1"/>
</dbReference>
<dbReference type="InterPro" id="IPR000846">
    <property type="entry name" value="DapB_N"/>
</dbReference>
<keyword evidence="4" id="KW-0521">NADP</keyword>
<gene>
    <name evidence="16" type="ORF">Tasa_028_062</name>
</gene>
<keyword evidence="2" id="KW-0963">Cytoplasm</keyword>
<comment type="catalytic activity">
    <reaction evidence="11">
        <text>(S)-2,3,4,5-tetrahydrodipicolinate + NADP(+) + H2O = (2S,4S)-4-hydroxy-2,3,4,5-tetrahydrodipicolinate + NADPH + H(+)</text>
        <dbReference type="Rhea" id="RHEA:35331"/>
        <dbReference type="ChEBI" id="CHEBI:15377"/>
        <dbReference type="ChEBI" id="CHEBI:15378"/>
        <dbReference type="ChEBI" id="CHEBI:16845"/>
        <dbReference type="ChEBI" id="CHEBI:57783"/>
        <dbReference type="ChEBI" id="CHEBI:58349"/>
        <dbReference type="ChEBI" id="CHEBI:67139"/>
        <dbReference type="EC" id="1.17.1.8"/>
    </reaction>
</comment>
<dbReference type="STRING" id="1231623.Tasa_028_062"/>
<evidence type="ECO:0000256" key="8">
    <source>
        <dbReference type="ARBA" id="ARBA00023154"/>
    </source>
</evidence>
<dbReference type="GO" id="GO:0005829">
    <property type="term" value="C:cytosol"/>
    <property type="evidence" value="ECO:0007669"/>
    <property type="project" value="TreeGrafter"/>
</dbReference>
<evidence type="ECO:0000256" key="13">
    <source>
        <dbReference type="NCBIfam" id="TIGR00036"/>
    </source>
</evidence>
<keyword evidence="5" id="KW-0220">Diaminopimelate biosynthesis</keyword>
<dbReference type="SUPFAM" id="SSF55347">
    <property type="entry name" value="Glyceraldehyde-3-phosphate dehydrogenase-like, C-terminal domain"/>
    <property type="match status" value="1"/>
</dbReference>
<comment type="catalytic activity">
    <reaction evidence="12">
        <text>(S)-2,3,4,5-tetrahydrodipicolinate + NAD(+) + H2O = (2S,4S)-4-hydroxy-2,3,4,5-tetrahydrodipicolinate + NADH + H(+)</text>
        <dbReference type="Rhea" id="RHEA:35323"/>
        <dbReference type="ChEBI" id="CHEBI:15377"/>
        <dbReference type="ChEBI" id="CHEBI:15378"/>
        <dbReference type="ChEBI" id="CHEBI:16845"/>
        <dbReference type="ChEBI" id="CHEBI:57540"/>
        <dbReference type="ChEBI" id="CHEBI:57945"/>
        <dbReference type="ChEBI" id="CHEBI:67139"/>
        <dbReference type="EC" id="1.17.1.8"/>
    </reaction>
</comment>
<dbReference type="PROSITE" id="PS01298">
    <property type="entry name" value="DAPB"/>
    <property type="match status" value="1"/>
</dbReference>
<evidence type="ECO:0000256" key="9">
    <source>
        <dbReference type="ARBA" id="ARBA00037922"/>
    </source>
</evidence>
<evidence type="ECO:0000256" key="1">
    <source>
        <dbReference type="ARBA" id="ARBA00006642"/>
    </source>
</evidence>
<evidence type="ECO:0000256" key="2">
    <source>
        <dbReference type="ARBA" id="ARBA00022490"/>
    </source>
</evidence>
<proteinExistence type="inferred from homology"/>
<dbReference type="GO" id="GO:0008839">
    <property type="term" value="F:4-hydroxy-tetrahydrodipicolinate reductase"/>
    <property type="evidence" value="ECO:0007669"/>
    <property type="project" value="UniProtKB-UniRule"/>
</dbReference>
<feature type="domain" description="Dihydrodipicolinate reductase C-terminal" evidence="15">
    <location>
        <begin position="111"/>
        <end position="241"/>
    </location>
</feature>
<dbReference type="PANTHER" id="PTHR20836:SF0">
    <property type="entry name" value="4-HYDROXY-TETRAHYDRODIPICOLINATE REDUCTASE 1, CHLOROPLASTIC-RELATED"/>
    <property type="match status" value="1"/>
</dbReference>
<dbReference type="Proteomes" id="UP000032679">
    <property type="component" value="Unassembled WGS sequence"/>
</dbReference>
<evidence type="ECO:0000313" key="17">
    <source>
        <dbReference type="Proteomes" id="UP000032679"/>
    </source>
</evidence>
<evidence type="ECO:0000256" key="4">
    <source>
        <dbReference type="ARBA" id="ARBA00022857"/>
    </source>
</evidence>
<accession>A0A0D6MMP8</accession>
<dbReference type="InterPro" id="IPR036291">
    <property type="entry name" value="NAD(P)-bd_dom_sf"/>
</dbReference>
<name>A0A0D6MMP8_9PROT</name>
<dbReference type="InterPro" id="IPR023940">
    <property type="entry name" value="DHDPR_bac"/>
</dbReference>
<dbReference type="PIRSF" id="PIRSF000161">
    <property type="entry name" value="DHPR"/>
    <property type="match status" value="1"/>
</dbReference>
<evidence type="ECO:0000256" key="12">
    <source>
        <dbReference type="ARBA" id="ARBA00049396"/>
    </source>
</evidence>
<dbReference type="PANTHER" id="PTHR20836">
    <property type="entry name" value="DIHYDRODIPICOLINATE REDUCTASE"/>
    <property type="match status" value="1"/>
</dbReference>
<dbReference type="Pfam" id="PF05173">
    <property type="entry name" value="DapB_C"/>
    <property type="match status" value="1"/>
</dbReference>